<dbReference type="PATRIC" id="fig|1379739.3.peg.475"/>
<dbReference type="Proteomes" id="UP000032250">
    <property type="component" value="Unassembled WGS sequence"/>
</dbReference>
<accession>A0A0D1C298</accession>
<sequence length="40" mass="4623">MYFHAPKVNNRGDGMILEIQEIINNSYELKNTIKEIGESL</sequence>
<protein>
    <submittedName>
        <fullName evidence="1">Peptide ABC transporter substrate-binding protein</fullName>
    </submittedName>
</protein>
<dbReference type="EMBL" id="JXSU01000006">
    <property type="protein sequence ID" value="KIS25166.1"/>
    <property type="molecule type" value="Genomic_DNA"/>
</dbReference>
<evidence type="ECO:0000313" key="2">
    <source>
        <dbReference type="Proteomes" id="UP000032250"/>
    </source>
</evidence>
<organism evidence="1 2">
    <name type="scientific">Clostridium botulinum B2 450</name>
    <dbReference type="NCBI Taxonomy" id="1379739"/>
    <lineage>
        <taxon>Bacteria</taxon>
        <taxon>Bacillati</taxon>
        <taxon>Bacillota</taxon>
        <taxon>Clostridia</taxon>
        <taxon>Eubacteriales</taxon>
        <taxon>Clostridiaceae</taxon>
        <taxon>Clostridium</taxon>
    </lineage>
</organism>
<comment type="caution">
    <text evidence="1">The sequence shown here is derived from an EMBL/GenBank/DDBJ whole genome shotgun (WGS) entry which is preliminary data.</text>
</comment>
<proteinExistence type="predicted"/>
<dbReference type="HOGENOM" id="CLU_3287249_0_0_9"/>
<gene>
    <name evidence="1" type="ORF">N495_00885</name>
</gene>
<dbReference type="AlphaFoldDB" id="A0A0D1C298"/>
<evidence type="ECO:0000313" key="1">
    <source>
        <dbReference type="EMBL" id="KIS25166.1"/>
    </source>
</evidence>
<reference evidence="1 2" key="1">
    <citation type="submission" date="2014-06" db="EMBL/GenBank/DDBJ databases">
        <title>Genome characterization of distinct group I Clostridium botulinum lineages.</title>
        <authorList>
            <person name="Giordani F."/>
            <person name="Anselmo A."/>
            <person name="Fillo S."/>
            <person name="Palozzi A.M."/>
            <person name="Fortunato A."/>
            <person name="Gentile B."/>
            <person name="Ciammaruconi A."/>
            <person name="Anniballi F."/>
            <person name="De Medici D."/>
            <person name="Lista F."/>
        </authorList>
    </citation>
    <scope>NUCLEOTIDE SEQUENCE [LARGE SCALE GENOMIC DNA]</scope>
    <source>
        <strain evidence="1 2">B2 450</strain>
    </source>
</reference>
<name>A0A0D1C298_CLOBO</name>